<evidence type="ECO:0000313" key="2">
    <source>
        <dbReference type="EMBL" id="MDA5193856.1"/>
    </source>
</evidence>
<comment type="caution">
    <text evidence="2">The sequence shown here is derived from an EMBL/GenBank/DDBJ whole genome shotgun (WGS) entry which is preliminary data.</text>
</comment>
<protein>
    <submittedName>
        <fullName evidence="2">Lytic murein transglycosylase</fullName>
    </submittedName>
</protein>
<dbReference type="AlphaFoldDB" id="A0A9X3TXZ6"/>
<dbReference type="FunFam" id="1.10.8.350:FF:000001">
    <property type="entry name" value="Lytic murein transglycosylase B"/>
    <property type="match status" value="1"/>
</dbReference>
<dbReference type="Gene3D" id="1.10.8.350">
    <property type="entry name" value="Bacterial muramidase"/>
    <property type="match status" value="1"/>
</dbReference>
<dbReference type="GO" id="GO:0008933">
    <property type="term" value="F:peptidoglycan lytic transglycosylase activity"/>
    <property type="evidence" value="ECO:0007669"/>
    <property type="project" value="TreeGrafter"/>
</dbReference>
<dbReference type="PANTHER" id="PTHR30163:SF8">
    <property type="entry name" value="LYTIC MUREIN TRANSGLYCOSYLASE"/>
    <property type="match status" value="1"/>
</dbReference>
<gene>
    <name evidence="2" type="ORF">NYP16_07810</name>
</gene>
<dbReference type="SUPFAM" id="SSF53955">
    <property type="entry name" value="Lysozyme-like"/>
    <property type="match status" value="1"/>
</dbReference>
<dbReference type="Pfam" id="PF13406">
    <property type="entry name" value="SLT_2"/>
    <property type="match status" value="1"/>
</dbReference>
<dbReference type="InterPro" id="IPR011970">
    <property type="entry name" value="MltB_2"/>
</dbReference>
<feature type="domain" description="Transglycosylase SLT" evidence="1">
    <location>
        <begin position="38"/>
        <end position="343"/>
    </location>
</feature>
<dbReference type="EMBL" id="JANWOI010000002">
    <property type="protein sequence ID" value="MDA5193856.1"/>
    <property type="molecule type" value="Genomic_DNA"/>
</dbReference>
<dbReference type="NCBIfam" id="TIGR02283">
    <property type="entry name" value="MltB_2"/>
    <property type="match status" value="1"/>
</dbReference>
<dbReference type="PANTHER" id="PTHR30163">
    <property type="entry name" value="MEMBRANE-BOUND LYTIC MUREIN TRANSGLYCOSYLASE B"/>
    <property type="match status" value="1"/>
</dbReference>
<dbReference type="InterPro" id="IPR031304">
    <property type="entry name" value="SLT_2"/>
</dbReference>
<dbReference type="InterPro" id="IPR043426">
    <property type="entry name" value="MltB-like"/>
</dbReference>
<reference evidence="2" key="2">
    <citation type="journal article" date="2023" name="Syst. Appl. Microbiol.">
        <title>Govania unica gen. nov., sp. nov., a rare biosphere bacterium that represents a novel family in the class Alphaproteobacteria.</title>
        <authorList>
            <person name="Vandamme P."/>
            <person name="Peeters C."/>
            <person name="Hettiarachchi A."/>
            <person name="Cnockaert M."/>
            <person name="Carlier A."/>
        </authorList>
    </citation>
    <scope>NUCLEOTIDE SEQUENCE</scope>
    <source>
        <strain evidence="2">LMG 31809</strain>
    </source>
</reference>
<proteinExistence type="predicted"/>
<evidence type="ECO:0000259" key="1">
    <source>
        <dbReference type="Pfam" id="PF13406"/>
    </source>
</evidence>
<organism evidence="2 3">
    <name type="scientific">Govanella unica</name>
    <dbReference type="NCBI Taxonomy" id="2975056"/>
    <lineage>
        <taxon>Bacteria</taxon>
        <taxon>Pseudomonadati</taxon>
        <taxon>Pseudomonadota</taxon>
        <taxon>Alphaproteobacteria</taxon>
        <taxon>Emcibacterales</taxon>
        <taxon>Govanellaceae</taxon>
        <taxon>Govanella</taxon>
    </lineage>
</organism>
<name>A0A9X3TXZ6_9PROT</name>
<dbReference type="InterPro" id="IPR023346">
    <property type="entry name" value="Lysozyme-like_dom_sf"/>
</dbReference>
<dbReference type="RefSeq" id="WP_274943548.1">
    <property type="nucleotide sequence ID" value="NZ_JANWOI010000002.1"/>
</dbReference>
<evidence type="ECO:0000313" key="3">
    <source>
        <dbReference type="Proteomes" id="UP001141619"/>
    </source>
</evidence>
<dbReference type="Proteomes" id="UP001141619">
    <property type="component" value="Unassembled WGS sequence"/>
</dbReference>
<dbReference type="CDD" id="cd13399">
    <property type="entry name" value="Slt35-like"/>
    <property type="match status" value="1"/>
</dbReference>
<reference evidence="2" key="1">
    <citation type="submission" date="2022-08" db="EMBL/GenBank/DDBJ databases">
        <authorList>
            <person name="Vandamme P."/>
            <person name="Hettiarachchi A."/>
            <person name="Peeters C."/>
            <person name="Cnockaert M."/>
            <person name="Carlier A."/>
        </authorList>
    </citation>
    <scope>NUCLEOTIDE SEQUENCE</scope>
    <source>
        <strain evidence="2">LMG 31809</strain>
    </source>
</reference>
<keyword evidence="3" id="KW-1185">Reference proteome</keyword>
<accession>A0A9X3TXZ6</accession>
<sequence>MTLAVLAGCATEAPKKVAGPVAAPATPAAPLAPPRQAFADWLKEVKAEALADGVRPQIVEAAFANVKFDDTVVKSDQNQPEVKQTLDTYLSKRITPAQIAKGREMMKTYRKELQQVSRVYGVPPRFIVAIWGIETNYGSFTGGQNVFQSLSTLAYDSRRKEYFRNELFNALKIANDNHIKPEQMTGSWAGALGQPQFMPSSFLVYAVDFNKDGRRDIWNTPVDVFASISNYFQSTGWANGQNWGREVILSKPIKDKLVASKLQPPARSCGVKNHQGNMTVTEWGQYGVADGDGKELPRAKVPASLAQPDGVDGRAFLAYANYRVFLRYNCSDYYAIAVGLLSDQFKDLD</sequence>
<dbReference type="GO" id="GO:0009253">
    <property type="term" value="P:peptidoglycan catabolic process"/>
    <property type="evidence" value="ECO:0007669"/>
    <property type="project" value="TreeGrafter"/>
</dbReference>
<dbReference type="Gene3D" id="1.10.530.10">
    <property type="match status" value="1"/>
</dbReference>